<dbReference type="PANTHER" id="PTHR31388">
    <property type="entry name" value="PEROXIDASE 72-RELATED"/>
    <property type="match status" value="1"/>
</dbReference>
<keyword evidence="19" id="KW-1185">Reference proteome</keyword>
<evidence type="ECO:0000259" key="16">
    <source>
        <dbReference type="PROSITE" id="PS50873"/>
    </source>
</evidence>
<dbReference type="SUPFAM" id="SSF48113">
    <property type="entry name" value="Heme-dependent peroxidases"/>
    <property type="match status" value="1"/>
</dbReference>
<dbReference type="FunFam" id="1.10.420.10:FF:000001">
    <property type="entry name" value="Peroxidase"/>
    <property type="match status" value="1"/>
</dbReference>
<evidence type="ECO:0000313" key="18">
    <source>
        <dbReference type="EnsemblPlants" id="KQJ81435"/>
    </source>
</evidence>
<organism evidence="17">
    <name type="scientific">Brachypodium distachyon</name>
    <name type="common">Purple false brome</name>
    <name type="synonym">Trachynia distachya</name>
    <dbReference type="NCBI Taxonomy" id="15368"/>
    <lineage>
        <taxon>Eukaryota</taxon>
        <taxon>Viridiplantae</taxon>
        <taxon>Streptophyta</taxon>
        <taxon>Embryophyta</taxon>
        <taxon>Tracheophyta</taxon>
        <taxon>Spermatophyta</taxon>
        <taxon>Magnoliopsida</taxon>
        <taxon>Liliopsida</taxon>
        <taxon>Poales</taxon>
        <taxon>Poaceae</taxon>
        <taxon>BOP clade</taxon>
        <taxon>Pooideae</taxon>
        <taxon>Stipodae</taxon>
        <taxon>Brachypodieae</taxon>
        <taxon>Brachypodium</taxon>
    </lineage>
</organism>
<evidence type="ECO:0000256" key="10">
    <source>
        <dbReference type="ARBA" id="ARBA00023324"/>
    </source>
</evidence>
<keyword evidence="9" id="KW-0873">Pyrrolidone carboxylic acid</keyword>
<dbReference type="GO" id="GO:0020037">
    <property type="term" value="F:heme binding"/>
    <property type="evidence" value="ECO:0007669"/>
    <property type="project" value="InterPro"/>
</dbReference>
<evidence type="ECO:0000256" key="14">
    <source>
        <dbReference type="RuleBase" id="RU004241"/>
    </source>
</evidence>
<evidence type="ECO:0000256" key="11">
    <source>
        <dbReference type="PIRSR" id="PIRSR600823-2"/>
    </source>
</evidence>
<reference evidence="17" key="2">
    <citation type="submission" date="2017-06" db="EMBL/GenBank/DDBJ databases">
        <title>WGS assembly of Brachypodium distachyon.</title>
        <authorList>
            <consortium name="The International Brachypodium Initiative"/>
            <person name="Lucas S."/>
            <person name="Harmon-Smith M."/>
            <person name="Lail K."/>
            <person name="Tice H."/>
            <person name="Grimwood J."/>
            <person name="Bruce D."/>
            <person name="Barry K."/>
            <person name="Shu S."/>
            <person name="Lindquist E."/>
            <person name="Wang M."/>
            <person name="Pitluck S."/>
            <person name="Vogel J.P."/>
            <person name="Garvin D.F."/>
            <person name="Mockler T.C."/>
            <person name="Schmutz J."/>
            <person name="Rokhsar D."/>
            <person name="Bevan M.W."/>
        </authorList>
    </citation>
    <scope>NUCLEOTIDE SEQUENCE</scope>
    <source>
        <strain evidence="17">Bd21</strain>
    </source>
</reference>
<dbReference type="RefSeq" id="XP_010240691.1">
    <property type="nucleotide sequence ID" value="XM_010242389.1"/>
</dbReference>
<feature type="region of interest" description="Disordered" evidence="15">
    <location>
        <begin position="1"/>
        <end position="32"/>
    </location>
</feature>
<feature type="binding site" description="axial binding residue" evidence="12">
    <location>
        <position position="64"/>
    </location>
    <ligand>
        <name>heme b</name>
        <dbReference type="ChEBI" id="CHEBI:60344"/>
    </ligand>
    <ligandPart>
        <name>Fe</name>
        <dbReference type="ChEBI" id="CHEBI:18248"/>
    </ligandPart>
</feature>
<keyword evidence="10" id="KW-0376">Hydrogen peroxide</keyword>
<reference evidence="17 18" key="1">
    <citation type="journal article" date="2010" name="Nature">
        <title>Genome sequencing and analysis of the model grass Brachypodium distachyon.</title>
        <authorList>
            <consortium name="International Brachypodium Initiative"/>
        </authorList>
    </citation>
    <scope>NUCLEOTIDE SEQUENCE [LARGE SCALE GENOMIC DNA]</scope>
    <source>
        <strain evidence="17 18">Bd21</strain>
    </source>
</reference>
<dbReference type="Gene3D" id="1.10.420.10">
    <property type="entry name" value="Peroxidase, domain 2"/>
    <property type="match status" value="1"/>
</dbReference>
<proteinExistence type="inferred from homology"/>
<evidence type="ECO:0000256" key="7">
    <source>
        <dbReference type="ARBA" id="ARBA00023004"/>
    </source>
</evidence>
<dbReference type="EnsemblPlants" id="KQJ81435">
    <property type="protein sequence ID" value="KQJ81435"/>
    <property type="gene ID" value="BRADI_5g00690v3"/>
</dbReference>
<evidence type="ECO:0000256" key="1">
    <source>
        <dbReference type="ARBA" id="ARBA00000189"/>
    </source>
</evidence>
<keyword evidence="2" id="KW-0575">Peroxidase</keyword>
<evidence type="ECO:0000256" key="4">
    <source>
        <dbReference type="ARBA" id="ARBA00022723"/>
    </source>
</evidence>
<evidence type="ECO:0000313" key="17">
    <source>
        <dbReference type="EMBL" id="KQJ81435.1"/>
    </source>
</evidence>
<dbReference type="GeneID" id="100833351"/>
<keyword evidence="3" id="KW-0349">Heme</keyword>
<feature type="disulfide bond" evidence="13">
    <location>
        <begin position="71"/>
        <end position="105"/>
    </location>
</feature>
<dbReference type="Pfam" id="PF00141">
    <property type="entry name" value="peroxidase"/>
    <property type="match status" value="1"/>
</dbReference>
<reference evidence="18" key="3">
    <citation type="submission" date="2018-08" db="UniProtKB">
        <authorList>
            <consortium name="EnsemblPlants"/>
        </authorList>
    </citation>
    <scope>IDENTIFICATION</scope>
    <source>
        <strain evidence="18">cv. Bd21</strain>
    </source>
</reference>
<dbReference type="PRINTS" id="PR00461">
    <property type="entry name" value="PLPEROXIDASE"/>
</dbReference>
<dbReference type="GO" id="GO:0046872">
    <property type="term" value="F:metal ion binding"/>
    <property type="evidence" value="ECO:0007669"/>
    <property type="project" value="UniProtKB-KW"/>
</dbReference>
<accession>A0A0Q3H093</accession>
<dbReference type="EMBL" id="CM000884">
    <property type="protein sequence ID" value="KQJ81435.1"/>
    <property type="molecule type" value="Genomic_DNA"/>
</dbReference>
<dbReference type="STRING" id="15368.A0A0Q3H093"/>
<comment type="cofactor">
    <cofactor evidence="12">
        <name>Ca(2+)</name>
        <dbReference type="ChEBI" id="CHEBI:29108"/>
    </cofactor>
    <text evidence="12">Binds 2 calcium ions per subunit.</text>
</comment>
<dbReference type="Gene3D" id="1.10.520.10">
    <property type="match status" value="1"/>
</dbReference>
<feature type="domain" description="Plant heme peroxidase family profile" evidence="16">
    <location>
        <begin position="1"/>
        <end position="199"/>
    </location>
</feature>
<dbReference type="InterPro" id="IPR000823">
    <property type="entry name" value="Peroxidase_pln"/>
</dbReference>
<keyword evidence="7 12" id="KW-0408">Iron</keyword>
<protein>
    <recommendedName>
        <fullName evidence="16">Plant heme peroxidase family profile domain-containing protein</fullName>
    </recommendedName>
</protein>
<name>A0A0Q3H093_BRADI</name>
<dbReference type="OrthoDB" id="2113341at2759"/>
<feature type="binding site" evidence="12">
    <location>
        <position position="65"/>
    </location>
    <ligand>
        <name>Ca(2+)</name>
        <dbReference type="ChEBI" id="CHEBI:29108"/>
        <label>2</label>
    </ligand>
</feature>
<dbReference type="PRINTS" id="PR00458">
    <property type="entry name" value="PEROXIDASE"/>
</dbReference>
<dbReference type="GO" id="GO:0006979">
    <property type="term" value="P:response to oxidative stress"/>
    <property type="evidence" value="ECO:0007669"/>
    <property type="project" value="InterPro"/>
</dbReference>
<evidence type="ECO:0000256" key="13">
    <source>
        <dbReference type="PIRSR" id="PIRSR600823-5"/>
    </source>
</evidence>
<evidence type="ECO:0000256" key="15">
    <source>
        <dbReference type="SAM" id="MobiDB-lite"/>
    </source>
</evidence>
<dbReference type="GO" id="GO:0042744">
    <property type="term" value="P:hydrogen peroxide catabolic process"/>
    <property type="evidence" value="ECO:0007669"/>
    <property type="project" value="UniProtKB-KW"/>
</dbReference>
<dbReference type="AlphaFoldDB" id="A0A0Q3H093"/>
<keyword evidence="6" id="KW-0560">Oxidoreductase</keyword>
<comment type="catalytic activity">
    <reaction evidence="1">
        <text>2 a phenolic donor + H2O2 = 2 a phenolic radical donor + 2 H2O</text>
        <dbReference type="Rhea" id="RHEA:56136"/>
        <dbReference type="ChEBI" id="CHEBI:15377"/>
        <dbReference type="ChEBI" id="CHEBI:16240"/>
        <dbReference type="ChEBI" id="CHEBI:139520"/>
        <dbReference type="ChEBI" id="CHEBI:139521"/>
        <dbReference type="EC" id="1.11.1.7"/>
    </reaction>
</comment>
<sequence>MNTTEQTGGPGWKVPLGRKDSQNASLSGSSKLIPAPNDTLSTITTKFHNQGLNIVDLVTPSGAHTIGDARCVSFRQRLYNQNDDGWRRPDPTLNPVYAAKLKGRCPRSGGDQNLFALDPVGQFRFDNQYYKNILALKGLLSSDEALLTQSHETMKLVKSYAANNGLFFQQFAKSMVKMGNISPLTGFNGEIRKNCRRVNRFQDSIRSW</sequence>
<dbReference type="GO" id="GO:0140825">
    <property type="term" value="F:lactoperoxidase activity"/>
    <property type="evidence" value="ECO:0007669"/>
    <property type="project" value="UniProtKB-EC"/>
</dbReference>
<dbReference type="Proteomes" id="UP000008810">
    <property type="component" value="Chromosome 5"/>
</dbReference>
<dbReference type="PANTHER" id="PTHR31388:SF11">
    <property type="entry name" value="PEROXIDASE"/>
    <property type="match status" value="1"/>
</dbReference>
<evidence type="ECO:0000313" key="19">
    <source>
        <dbReference type="Proteomes" id="UP000008810"/>
    </source>
</evidence>
<dbReference type="KEGG" id="bdi:100833351"/>
<keyword evidence="5 12" id="KW-0106">Calcium</keyword>
<evidence type="ECO:0000256" key="12">
    <source>
        <dbReference type="PIRSR" id="PIRSR600823-3"/>
    </source>
</evidence>
<keyword evidence="8 13" id="KW-1015">Disulfide bond</keyword>
<dbReference type="PROSITE" id="PS50873">
    <property type="entry name" value="PEROXIDASE_4"/>
    <property type="match status" value="1"/>
</dbReference>
<keyword evidence="4 12" id="KW-0479">Metal-binding</keyword>
<comment type="similarity">
    <text evidence="14">Belongs to the peroxidase family.</text>
</comment>
<feature type="binding site" evidence="12">
    <location>
        <position position="126"/>
    </location>
    <ligand>
        <name>Ca(2+)</name>
        <dbReference type="ChEBI" id="CHEBI:29108"/>
        <label>2</label>
    </ligand>
</feature>
<gene>
    <name evidence="18" type="primary">LOC100833351</name>
    <name evidence="17" type="ORF">BRADI_5g00690v3</name>
</gene>
<evidence type="ECO:0000256" key="6">
    <source>
        <dbReference type="ARBA" id="ARBA00023002"/>
    </source>
</evidence>
<comment type="cofactor">
    <cofactor evidence="12">
        <name>heme b</name>
        <dbReference type="ChEBI" id="CHEBI:60344"/>
    </cofactor>
    <text evidence="12">Binds 1 heme b (iron(II)-protoporphyrin IX) group per subunit.</text>
</comment>
<dbReference type="Gramene" id="KQJ81435">
    <property type="protein sequence ID" value="KQJ81435"/>
    <property type="gene ID" value="BRADI_5g00690v3"/>
</dbReference>
<evidence type="ECO:0000256" key="2">
    <source>
        <dbReference type="ARBA" id="ARBA00022559"/>
    </source>
</evidence>
<dbReference type="InterPro" id="IPR010255">
    <property type="entry name" value="Haem_peroxidase_sf"/>
</dbReference>
<evidence type="ECO:0000256" key="9">
    <source>
        <dbReference type="ARBA" id="ARBA00023283"/>
    </source>
</evidence>
<evidence type="ECO:0000256" key="3">
    <source>
        <dbReference type="ARBA" id="ARBA00022617"/>
    </source>
</evidence>
<dbReference type="InterPro" id="IPR002016">
    <property type="entry name" value="Haem_peroxidase"/>
</dbReference>
<evidence type="ECO:0000256" key="8">
    <source>
        <dbReference type="ARBA" id="ARBA00023157"/>
    </source>
</evidence>
<feature type="binding site" evidence="11">
    <location>
        <position position="34"/>
    </location>
    <ligand>
        <name>substrate</name>
    </ligand>
</feature>
<feature type="binding site" evidence="12">
    <location>
        <position position="118"/>
    </location>
    <ligand>
        <name>Ca(2+)</name>
        <dbReference type="ChEBI" id="CHEBI:29108"/>
        <label>2</label>
    </ligand>
</feature>
<evidence type="ECO:0000256" key="5">
    <source>
        <dbReference type="ARBA" id="ARBA00022837"/>
    </source>
</evidence>